<proteinExistence type="predicted"/>
<evidence type="ECO:0000256" key="3">
    <source>
        <dbReference type="ARBA" id="ARBA00023004"/>
    </source>
</evidence>
<keyword evidence="2" id="KW-0479">Metal-binding</keyword>
<dbReference type="EMBL" id="AB121977">
    <property type="protein sequence ID" value="BAC98958.1"/>
    <property type="molecule type" value="Genomic_DNA"/>
</dbReference>
<gene>
    <name evidence="6" type="primary">dbdCc</name>
</gene>
<keyword evidence="3" id="KW-0408">Iron</keyword>
<evidence type="ECO:0000313" key="6">
    <source>
        <dbReference type="EMBL" id="BAC98958.1"/>
    </source>
</evidence>
<evidence type="ECO:0000256" key="1">
    <source>
        <dbReference type="ARBA" id="ARBA00022714"/>
    </source>
</evidence>
<dbReference type="SUPFAM" id="SSF50022">
    <property type="entry name" value="ISP domain"/>
    <property type="match status" value="1"/>
</dbReference>
<name>Q75W76_9HYPH</name>
<evidence type="ECO:0000256" key="4">
    <source>
        <dbReference type="ARBA" id="ARBA00023014"/>
    </source>
</evidence>
<protein>
    <submittedName>
        <fullName evidence="6">Ferredoxin</fullName>
    </submittedName>
</protein>
<keyword evidence="1" id="KW-0001">2Fe-2S</keyword>
<dbReference type="PROSITE" id="PS51296">
    <property type="entry name" value="RIESKE"/>
    <property type="match status" value="1"/>
</dbReference>
<dbReference type="GO" id="GO:0046872">
    <property type="term" value="F:metal ion binding"/>
    <property type="evidence" value="ECO:0007669"/>
    <property type="project" value="UniProtKB-KW"/>
</dbReference>
<dbReference type="PANTHER" id="PTHR21496">
    <property type="entry name" value="FERREDOXIN-RELATED"/>
    <property type="match status" value="1"/>
</dbReference>
<dbReference type="Pfam" id="PF00355">
    <property type="entry name" value="Rieske"/>
    <property type="match status" value="1"/>
</dbReference>
<dbReference type="GO" id="GO:0051537">
    <property type="term" value="F:2 iron, 2 sulfur cluster binding"/>
    <property type="evidence" value="ECO:0007669"/>
    <property type="project" value="UniProtKB-KW"/>
</dbReference>
<dbReference type="InterPro" id="IPR036922">
    <property type="entry name" value="Rieske_2Fe-2S_sf"/>
</dbReference>
<evidence type="ECO:0000259" key="5">
    <source>
        <dbReference type="PROSITE" id="PS51296"/>
    </source>
</evidence>
<sequence length="110" mass="12115">MPWNYVLPLADLPEGDMKVFNGGAEPILICNVDGQVYAVQDTCTHDTWSLCDGYLDGHIVECSLHMAKFDVRTGEVKALPACKALKIFPIKIENGEIYVDPERQTSEGGT</sequence>
<evidence type="ECO:0000256" key="2">
    <source>
        <dbReference type="ARBA" id="ARBA00022723"/>
    </source>
</evidence>
<dbReference type="CDD" id="cd03528">
    <property type="entry name" value="Rieske_RO_ferredoxin"/>
    <property type="match status" value="1"/>
</dbReference>
<dbReference type="PANTHER" id="PTHR21496:SF23">
    <property type="entry name" value="3-PHENYLPROPIONATE_CINNAMIC ACID DIOXYGENASE FERREDOXIN SUBUNIT"/>
    <property type="match status" value="1"/>
</dbReference>
<keyword evidence="4" id="KW-0411">Iron-sulfur</keyword>
<dbReference type="InterPro" id="IPR017941">
    <property type="entry name" value="Rieske_2Fe-2S"/>
</dbReference>
<accession>Q75W76</accession>
<reference evidence="6" key="1">
    <citation type="journal article" date="2006" name="Appl. Microbiol. Biotechnol.">
        <title>Gene cloning and in vivo characterization of a dibenzothiophene dioxygenase from Xanthobacter polyaromaticivorans.</title>
        <authorList>
            <person name="Hirano S."/>
            <person name="Haruki M."/>
            <person name="Tkano K."/>
            <person name="Imanaka T."/>
            <person name="Morikawa M."/>
            <person name="Kanaya S."/>
        </authorList>
    </citation>
    <scope>NUCLEOTIDE SEQUENCE</scope>
    <source>
        <strain evidence="6">127W</strain>
    </source>
</reference>
<dbReference type="Gene3D" id="2.102.10.10">
    <property type="entry name" value="Rieske [2Fe-2S] iron-sulphur domain"/>
    <property type="match status" value="1"/>
</dbReference>
<dbReference type="AlphaFoldDB" id="Q75W76"/>
<feature type="domain" description="Rieske" evidence="5">
    <location>
        <begin position="4"/>
        <end position="99"/>
    </location>
</feature>
<organism evidence="6">
    <name type="scientific">Xanthobacter polyaromaticivorans</name>
    <dbReference type="NCBI Taxonomy" id="225625"/>
    <lineage>
        <taxon>Bacteria</taxon>
        <taxon>Pseudomonadati</taxon>
        <taxon>Pseudomonadota</taxon>
        <taxon>Alphaproteobacteria</taxon>
        <taxon>Hyphomicrobiales</taxon>
        <taxon>Xanthobacteraceae</taxon>
        <taxon>Xanthobacter</taxon>
    </lineage>
</organism>